<proteinExistence type="inferred from homology"/>
<dbReference type="PRINTS" id="PR00359">
    <property type="entry name" value="BP450"/>
</dbReference>
<accession>A0A2P8DG63</accession>
<feature type="region of interest" description="Disordered" evidence="2">
    <location>
        <begin position="406"/>
        <end position="468"/>
    </location>
</feature>
<comment type="caution">
    <text evidence="3">The sequence shown here is derived from an EMBL/GenBank/DDBJ whole genome shotgun (WGS) entry which is preliminary data.</text>
</comment>
<dbReference type="GO" id="GO:0005506">
    <property type="term" value="F:iron ion binding"/>
    <property type="evidence" value="ECO:0007669"/>
    <property type="project" value="InterPro"/>
</dbReference>
<gene>
    <name evidence="3" type="ORF">CLV63_11284</name>
</gene>
<name>A0A2P8DG63_9ACTN</name>
<reference evidence="3 4" key="1">
    <citation type="submission" date="2018-03" db="EMBL/GenBank/DDBJ databases">
        <title>Genomic Encyclopedia of Archaeal and Bacterial Type Strains, Phase II (KMG-II): from individual species to whole genera.</title>
        <authorList>
            <person name="Goeker M."/>
        </authorList>
    </citation>
    <scope>NUCLEOTIDE SEQUENCE [LARGE SCALE GENOMIC DNA]</scope>
    <source>
        <strain evidence="3 4">DSM 45312</strain>
    </source>
</reference>
<dbReference type="GO" id="GO:0004497">
    <property type="term" value="F:monooxygenase activity"/>
    <property type="evidence" value="ECO:0007669"/>
    <property type="project" value="InterPro"/>
</dbReference>
<dbReference type="GO" id="GO:0016705">
    <property type="term" value="F:oxidoreductase activity, acting on paired donors, with incorporation or reduction of molecular oxygen"/>
    <property type="evidence" value="ECO:0007669"/>
    <property type="project" value="InterPro"/>
</dbReference>
<dbReference type="SUPFAM" id="SSF48264">
    <property type="entry name" value="Cytochrome P450"/>
    <property type="match status" value="1"/>
</dbReference>
<dbReference type="PROSITE" id="PS00086">
    <property type="entry name" value="CYTOCHROME_P450"/>
    <property type="match status" value="1"/>
</dbReference>
<evidence type="ECO:0000313" key="4">
    <source>
        <dbReference type="Proteomes" id="UP000240542"/>
    </source>
</evidence>
<feature type="compositionally biased region" description="Polar residues" evidence="2">
    <location>
        <begin position="459"/>
        <end position="468"/>
    </location>
</feature>
<sequence length="468" mass="50339">MGRPQQSEHSTAAPPHAGAVPIYGAALADDLPVVLEGLRERFGPIAPVEAAPGVMAWVLLGYDLNKEVLQDPVRFPRDPRRWREAREHRATPAGVPGPFWYFRNALASDEPDHSRYRAVIVAALEAISSSGTRLAVREITAKLLADATPSGRCDLVADIAFRLPLMLLNRYFGLNADQGNELVSLMRQVWDGGEDAEAARMGLFAYAQAVTSQRRAHPGPDIVSRMVAHPHGLDDEEVAHQLILIISAAHDPLMNLIANTLHTLLTDTAFRSAVVGARTRIEEAVDAVLWRRPPITLLPGRYPAADMSLAGARVREGDCLIIGYGPANSDPVAAPRPSTAGLSGSQAHLSFGTGPHQCPARHLARQIGIDAVEAVLELLPPPRLAVGEDALVWRRSPFAHGLETLPVEFEPTSSPARPTPASATGAPSCPHAPSRSSSSPAAPPSKHATSRPRGRWSAWWSTGWRSGR</sequence>
<keyword evidence="4" id="KW-1185">Reference proteome</keyword>
<dbReference type="Gene3D" id="1.10.630.10">
    <property type="entry name" value="Cytochrome P450"/>
    <property type="match status" value="1"/>
</dbReference>
<dbReference type="OrthoDB" id="4133219at2"/>
<dbReference type="Proteomes" id="UP000240542">
    <property type="component" value="Unassembled WGS sequence"/>
</dbReference>
<dbReference type="InterPro" id="IPR002397">
    <property type="entry name" value="Cyt_P450_B"/>
</dbReference>
<dbReference type="GO" id="GO:0020037">
    <property type="term" value="F:heme binding"/>
    <property type="evidence" value="ECO:0007669"/>
    <property type="project" value="InterPro"/>
</dbReference>
<feature type="compositionally biased region" description="Low complexity" evidence="2">
    <location>
        <begin position="411"/>
        <end position="440"/>
    </location>
</feature>
<dbReference type="EMBL" id="PYGA01000012">
    <property type="protein sequence ID" value="PSK96202.1"/>
    <property type="molecule type" value="Genomic_DNA"/>
</dbReference>
<evidence type="ECO:0000313" key="3">
    <source>
        <dbReference type="EMBL" id="PSK96202.1"/>
    </source>
</evidence>
<feature type="region of interest" description="Disordered" evidence="2">
    <location>
        <begin position="332"/>
        <end position="354"/>
    </location>
</feature>
<evidence type="ECO:0000256" key="2">
    <source>
        <dbReference type="SAM" id="MobiDB-lite"/>
    </source>
</evidence>
<dbReference type="PANTHER" id="PTHR46696">
    <property type="entry name" value="P450, PUTATIVE (EUROFUNG)-RELATED"/>
    <property type="match status" value="1"/>
</dbReference>
<organism evidence="3 4">
    <name type="scientific">Murinocardiopsis flavida</name>
    <dbReference type="NCBI Taxonomy" id="645275"/>
    <lineage>
        <taxon>Bacteria</taxon>
        <taxon>Bacillati</taxon>
        <taxon>Actinomycetota</taxon>
        <taxon>Actinomycetes</taxon>
        <taxon>Streptosporangiales</taxon>
        <taxon>Nocardiopsidaceae</taxon>
        <taxon>Murinocardiopsis</taxon>
    </lineage>
</organism>
<evidence type="ECO:0000256" key="1">
    <source>
        <dbReference type="ARBA" id="ARBA00010617"/>
    </source>
</evidence>
<dbReference type="AlphaFoldDB" id="A0A2P8DG63"/>
<dbReference type="PANTHER" id="PTHR46696:SF1">
    <property type="entry name" value="CYTOCHROME P450 YJIB-RELATED"/>
    <property type="match status" value="1"/>
</dbReference>
<comment type="similarity">
    <text evidence="1">Belongs to the cytochrome P450 family.</text>
</comment>
<dbReference type="InterPro" id="IPR017972">
    <property type="entry name" value="Cyt_P450_CS"/>
</dbReference>
<dbReference type="InterPro" id="IPR036396">
    <property type="entry name" value="Cyt_P450_sf"/>
</dbReference>
<protein>
    <submittedName>
        <fullName evidence="3">Cytochrome P450</fullName>
    </submittedName>
</protein>